<proteinExistence type="predicted"/>
<keyword evidence="2" id="KW-1185">Reference proteome</keyword>
<dbReference type="OrthoDB" id="1939383at2759"/>
<comment type="caution">
    <text evidence="1">The sequence shown here is derived from an EMBL/GenBank/DDBJ whole genome shotgun (WGS) entry which is preliminary data.</text>
</comment>
<organism evidence="1 2">
    <name type="scientific">Corchorus olitorius</name>
    <dbReference type="NCBI Taxonomy" id="93759"/>
    <lineage>
        <taxon>Eukaryota</taxon>
        <taxon>Viridiplantae</taxon>
        <taxon>Streptophyta</taxon>
        <taxon>Embryophyta</taxon>
        <taxon>Tracheophyta</taxon>
        <taxon>Spermatophyta</taxon>
        <taxon>Magnoliopsida</taxon>
        <taxon>eudicotyledons</taxon>
        <taxon>Gunneridae</taxon>
        <taxon>Pentapetalae</taxon>
        <taxon>rosids</taxon>
        <taxon>malvids</taxon>
        <taxon>Malvales</taxon>
        <taxon>Malvaceae</taxon>
        <taxon>Grewioideae</taxon>
        <taxon>Apeibeae</taxon>
        <taxon>Corchorus</taxon>
    </lineage>
</organism>
<gene>
    <name evidence="1" type="ORF">COLO4_06432</name>
</gene>
<evidence type="ECO:0000313" key="1">
    <source>
        <dbReference type="EMBL" id="OMP08481.1"/>
    </source>
</evidence>
<reference evidence="2" key="1">
    <citation type="submission" date="2013-09" db="EMBL/GenBank/DDBJ databases">
        <title>Corchorus olitorius genome sequencing.</title>
        <authorList>
            <person name="Alam M."/>
            <person name="Haque M.S."/>
            <person name="Islam M.S."/>
            <person name="Emdad E.M."/>
            <person name="Islam M.M."/>
            <person name="Ahmed B."/>
            <person name="Halim A."/>
            <person name="Hossen Q.M.M."/>
            <person name="Hossain M.Z."/>
            <person name="Ahmed R."/>
            <person name="Khan M.M."/>
            <person name="Islam R."/>
            <person name="Rashid M.M."/>
            <person name="Khan S.A."/>
            <person name="Rahman M.S."/>
            <person name="Alam M."/>
            <person name="Yahiya A.S."/>
            <person name="Khan M.S."/>
            <person name="Azam M.S."/>
            <person name="Haque T."/>
            <person name="Lashkar M.Z.H."/>
            <person name="Akhand A.I."/>
            <person name="Morshed G."/>
            <person name="Roy S."/>
            <person name="Uddin K.S."/>
            <person name="Rabeya T."/>
            <person name="Hossain A.S."/>
            <person name="Chowdhury A."/>
            <person name="Snigdha A.R."/>
            <person name="Mortoza M.S."/>
            <person name="Matin S.A."/>
            <person name="Hoque S.M.E."/>
            <person name="Islam M.K."/>
            <person name="Roy D.K."/>
            <person name="Haider R."/>
            <person name="Moosa M.M."/>
            <person name="Elias S.M."/>
            <person name="Hasan A.M."/>
            <person name="Jahan S."/>
            <person name="Shafiuddin M."/>
            <person name="Mahmood N."/>
            <person name="Shommy N.S."/>
        </authorList>
    </citation>
    <scope>NUCLEOTIDE SEQUENCE [LARGE SCALE GENOMIC DNA]</scope>
    <source>
        <strain evidence="2">cv. O-4</strain>
    </source>
</reference>
<accession>A0A1R3KN38</accession>
<dbReference type="EMBL" id="AWUE01012700">
    <property type="protein sequence ID" value="OMP08481.1"/>
    <property type="molecule type" value="Genomic_DNA"/>
</dbReference>
<evidence type="ECO:0000313" key="2">
    <source>
        <dbReference type="Proteomes" id="UP000187203"/>
    </source>
</evidence>
<protein>
    <submittedName>
        <fullName evidence="1">Uncharacterized protein</fullName>
    </submittedName>
</protein>
<sequence length="78" mass="8970">MPCCHANCAIWRIGGEPDNFLDPCYSKETYLRAYQFSLHPITGSHEWKKLNQEKPLPFATIEGEEKAWETKAKEEKGA</sequence>
<dbReference type="Proteomes" id="UP000187203">
    <property type="component" value="Unassembled WGS sequence"/>
</dbReference>
<name>A0A1R3KN38_9ROSI</name>
<dbReference type="AlphaFoldDB" id="A0A1R3KN38"/>